<feature type="non-terminal residue" evidence="1">
    <location>
        <position position="150"/>
    </location>
</feature>
<sequence length="150" mass="17188">MMATPAEMLAESLQALHDLQVNGVVAIRSGYLSRPHRERLLKNGFLQEVIKGWYIASRPDERTCDSTPWYASYWQFCAEYLTHRFDDNWCLSPEQSLLIHAGNWTIPPQLLVRSPKANNKITPLPHNTSLLDVRNAMPDAKLIEKKNDLS</sequence>
<reference evidence="1" key="1">
    <citation type="journal article" date="2014" name="Front. Microbiol.">
        <title>High frequency of phylogenetically diverse reductive dehalogenase-homologous genes in deep subseafloor sedimentary metagenomes.</title>
        <authorList>
            <person name="Kawai M."/>
            <person name="Futagami T."/>
            <person name="Toyoda A."/>
            <person name="Takaki Y."/>
            <person name="Nishi S."/>
            <person name="Hori S."/>
            <person name="Arai W."/>
            <person name="Tsubouchi T."/>
            <person name="Morono Y."/>
            <person name="Uchiyama I."/>
            <person name="Ito T."/>
            <person name="Fujiyama A."/>
            <person name="Inagaki F."/>
            <person name="Takami H."/>
        </authorList>
    </citation>
    <scope>NUCLEOTIDE SEQUENCE</scope>
    <source>
        <strain evidence="1">Expedition CK06-06</strain>
    </source>
</reference>
<proteinExistence type="predicted"/>
<dbReference type="AlphaFoldDB" id="X1E8B5"/>
<accession>X1E8B5</accession>
<evidence type="ECO:0000313" key="1">
    <source>
        <dbReference type="EMBL" id="GAH04898.1"/>
    </source>
</evidence>
<gene>
    <name evidence="1" type="ORF">S01H4_42355</name>
</gene>
<protein>
    <recommendedName>
        <fullName evidence="2">Cell filamentation protein Fic</fullName>
    </recommendedName>
</protein>
<organism evidence="1">
    <name type="scientific">marine sediment metagenome</name>
    <dbReference type="NCBI Taxonomy" id="412755"/>
    <lineage>
        <taxon>unclassified sequences</taxon>
        <taxon>metagenomes</taxon>
        <taxon>ecological metagenomes</taxon>
    </lineage>
</organism>
<comment type="caution">
    <text evidence="1">The sequence shown here is derived from an EMBL/GenBank/DDBJ whole genome shotgun (WGS) entry which is preliminary data.</text>
</comment>
<evidence type="ECO:0008006" key="2">
    <source>
        <dbReference type="Google" id="ProtNLM"/>
    </source>
</evidence>
<name>X1E8B5_9ZZZZ</name>
<dbReference type="EMBL" id="BART01023250">
    <property type="protein sequence ID" value="GAH04898.1"/>
    <property type="molecule type" value="Genomic_DNA"/>
</dbReference>